<organism evidence="11 12">
    <name type="scientific">Paraferrimonas haliotis</name>
    <dbReference type="NCBI Taxonomy" id="2013866"/>
    <lineage>
        <taxon>Bacteria</taxon>
        <taxon>Pseudomonadati</taxon>
        <taxon>Pseudomonadota</taxon>
        <taxon>Gammaproteobacteria</taxon>
        <taxon>Alteromonadales</taxon>
        <taxon>Ferrimonadaceae</taxon>
        <taxon>Paraferrimonas</taxon>
    </lineage>
</organism>
<feature type="site" description="Transition state stabilizer" evidence="9">
    <location>
        <position position="8"/>
    </location>
</feature>
<dbReference type="Gene3D" id="3.40.1160.10">
    <property type="entry name" value="Acetylglutamate kinase-like"/>
    <property type="match status" value="1"/>
</dbReference>
<dbReference type="InterPro" id="IPR037528">
    <property type="entry name" value="ArgB"/>
</dbReference>
<evidence type="ECO:0000259" key="10">
    <source>
        <dbReference type="Pfam" id="PF00696"/>
    </source>
</evidence>
<evidence type="ECO:0000256" key="6">
    <source>
        <dbReference type="ARBA" id="ARBA00022777"/>
    </source>
</evidence>
<dbReference type="EC" id="2.7.2.8" evidence="9"/>
<dbReference type="GO" id="GO:0005737">
    <property type="term" value="C:cytoplasm"/>
    <property type="evidence" value="ECO:0007669"/>
    <property type="project" value="UniProtKB-SubCell"/>
</dbReference>
<keyword evidence="6 9" id="KW-0418">Kinase</keyword>
<dbReference type="RefSeq" id="WP_095496922.1">
    <property type="nucleotide sequence ID" value="NZ_BSPO01000002.1"/>
</dbReference>
<gene>
    <name evidence="9 11" type="primary">argB</name>
    <name evidence="11" type="ORF">GCM10007894_15170</name>
</gene>
<dbReference type="GO" id="GO:0042450">
    <property type="term" value="P:L-arginine biosynthetic process via ornithine"/>
    <property type="evidence" value="ECO:0007669"/>
    <property type="project" value="UniProtKB-UniRule"/>
</dbReference>
<dbReference type="SUPFAM" id="SSF53633">
    <property type="entry name" value="Carbamate kinase-like"/>
    <property type="match status" value="1"/>
</dbReference>
<accession>A0AA37WYA4</accession>
<evidence type="ECO:0000313" key="12">
    <source>
        <dbReference type="Proteomes" id="UP001157439"/>
    </source>
</evidence>
<dbReference type="InterPro" id="IPR004662">
    <property type="entry name" value="AcgluKinase_fam"/>
</dbReference>
<evidence type="ECO:0000256" key="1">
    <source>
        <dbReference type="ARBA" id="ARBA00004828"/>
    </source>
</evidence>
<proteinExistence type="inferred from homology"/>
<keyword evidence="2 9" id="KW-0055">Arginine biosynthesis</keyword>
<keyword evidence="3 9" id="KW-0028">Amino-acid biosynthesis</keyword>
<name>A0AA37WYA4_9GAMM</name>
<feature type="binding site" evidence="9">
    <location>
        <position position="64"/>
    </location>
    <ligand>
        <name>substrate</name>
    </ligand>
</feature>
<sequence>MKKTLVIKVGGALLADASLTSQLMDTIATLMQSTNVVLVHGGGDLVDEQLAANGYSSDKHFGLRISPASHMPVVVGALAGTANKTLQAAATAAGINNIAISLADANLVNASIKDPMLGCVGEVTGNDASLLEVAFNKGWLTIISSIAVDKSGTLLNINADQAASAVASLVNGQLILLSNVAGVLGKNGQLLDVLDTKLANQLIDEQVIKDGMLVKVKAAQQLAEQIGSAVIVGSWSEPQALLKFVQGSHFGTQVLGDAKEPC</sequence>
<evidence type="ECO:0000313" key="11">
    <source>
        <dbReference type="EMBL" id="GLS83540.1"/>
    </source>
</evidence>
<dbReference type="PANTHER" id="PTHR23342">
    <property type="entry name" value="N-ACETYLGLUTAMATE SYNTHASE"/>
    <property type="match status" value="1"/>
</dbReference>
<dbReference type="InterPro" id="IPR036393">
    <property type="entry name" value="AceGlu_kinase-like_sf"/>
</dbReference>
<comment type="subcellular location">
    <subcellularLocation>
        <location evidence="9">Cytoplasm</location>
    </subcellularLocation>
</comment>
<evidence type="ECO:0000256" key="2">
    <source>
        <dbReference type="ARBA" id="ARBA00022571"/>
    </source>
</evidence>
<comment type="catalytic activity">
    <reaction evidence="8 9">
        <text>N-acetyl-L-glutamate + ATP = N-acetyl-L-glutamyl 5-phosphate + ADP</text>
        <dbReference type="Rhea" id="RHEA:14629"/>
        <dbReference type="ChEBI" id="CHEBI:30616"/>
        <dbReference type="ChEBI" id="CHEBI:44337"/>
        <dbReference type="ChEBI" id="CHEBI:57936"/>
        <dbReference type="ChEBI" id="CHEBI:456216"/>
        <dbReference type="EC" id="2.7.2.8"/>
    </reaction>
</comment>
<dbReference type="GO" id="GO:0003991">
    <property type="term" value="F:acetylglutamate kinase activity"/>
    <property type="evidence" value="ECO:0007669"/>
    <property type="project" value="UniProtKB-UniRule"/>
</dbReference>
<keyword evidence="7 9" id="KW-0067">ATP-binding</keyword>
<dbReference type="PIRSF" id="PIRSF000728">
    <property type="entry name" value="NAGK"/>
    <property type="match status" value="1"/>
</dbReference>
<comment type="function">
    <text evidence="9">Catalyzes the ATP-dependent phosphorylation of N-acetyl-L-glutamate.</text>
</comment>
<evidence type="ECO:0000256" key="4">
    <source>
        <dbReference type="ARBA" id="ARBA00022679"/>
    </source>
</evidence>
<feature type="binding site" evidence="9">
    <location>
        <position position="156"/>
    </location>
    <ligand>
        <name>substrate</name>
    </ligand>
</feature>
<evidence type="ECO:0000256" key="3">
    <source>
        <dbReference type="ARBA" id="ARBA00022605"/>
    </source>
</evidence>
<keyword evidence="5 9" id="KW-0547">Nucleotide-binding</keyword>
<dbReference type="EMBL" id="BSPO01000002">
    <property type="protein sequence ID" value="GLS83540.1"/>
    <property type="molecule type" value="Genomic_DNA"/>
</dbReference>
<reference evidence="11 12" key="1">
    <citation type="journal article" date="2014" name="Int. J. Syst. Evol. Microbiol.">
        <title>Complete genome sequence of Corynebacterium casei LMG S-19264T (=DSM 44701T), isolated from a smear-ripened cheese.</title>
        <authorList>
            <consortium name="US DOE Joint Genome Institute (JGI-PGF)"/>
            <person name="Walter F."/>
            <person name="Albersmeier A."/>
            <person name="Kalinowski J."/>
            <person name="Ruckert C."/>
        </authorList>
    </citation>
    <scope>NUCLEOTIDE SEQUENCE [LARGE SCALE GENOMIC DNA]</scope>
    <source>
        <strain evidence="11 12">NBRC 112785</strain>
    </source>
</reference>
<keyword evidence="4 9" id="KW-0808">Transferase</keyword>
<keyword evidence="9" id="KW-0963">Cytoplasm</keyword>
<evidence type="ECO:0000256" key="8">
    <source>
        <dbReference type="ARBA" id="ARBA00048141"/>
    </source>
</evidence>
<feature type="domain" description="Aspartate/glutamate/uridylate kinase" evidence="10">
    <location>
        <begin position="3"/>
        <end position="232"/>
    </location>
</feature>
<dbReference type="InterPro" id="IPR001048">
    <property type="entry name" value="Asp/Glu/Uridylate_kinase"/>
</dbReference>
<dbReference type="AlphaFoldDB" id="A0AA37WYA4"/>
<dbReference type="Proteomes" id="UP001157439">
    <property type="component" value="Unassembled WGS sequence"/>
</dbReference>
<comment type="caution">
    <text evidence="11">The sequence shown here is derived from an EMBL/GenBank/DDBJ whole genome shotgun (WGS) entry which is preliminary data.</text>
</comment>
<dbReference type="GO" id="GO:0005524">
    <property type="term" value="F:ATP binding"/>
    <property type="evidence" value="ECO:0007669"/>
    <property type="project" value="UniProtKB-UniRule"/>
</dbReference>
<dbReference type="NCBIfam" id="TIGR00761">
    <property type="entry name" value="argB"/>
    <property type="match status" value="1"/>
</dbReference>
<feature type="site" description="Transition state stabilizer" evidence="9">
    <location>
        <position position="215"/>
    </location>
</feature>
<keyword evidence="12" id="KW-1185">Reference proteome</keyword>
<evidence type="ECO:0000256" key="7">
    <source>
        <dbReference type="ARBA" id="ARBA00022840"/>
    </source>
</evidence>
<protein>
    <recommendedName>
        <fullName evidence="9">Acetylglutamate kinase</fullName>
        <ecNumber evidence="9">2.7.2.8</ecNumber>
    </recommendedName>
    <alternativeName>
        <fullName evidence="9">N-acetyl-L-glutamate 5-phosphotransferase</fullName>
    </alternativeName>
    <alternativeName>
        <fullName evidence="9">NAG kinase</fullName>
        <shortName evidence="9">NAGK</shortName>
    </alternativeName>
</protein>
<evidence type="ECO:0000256" key="5">
    <source>
        <dbReference type="ARBA" id="ARBA00022741"/>
    </source>
</evidence>
<comment type="pathway">
    <text evidence="1 9">Amino-acid biosynthesis; L-arginine biosynthesis; N(2)-acetyl-L-ornithine from L-glutamate: step 2/4.</text>
</comment>
<dbReference type="Pfam" id="PF00696">
    <property type="entry name" value="AA_kinase"/>
    <property type="match status" value="1"/>
</dbReference>
<dbReference type="HAMAP" id="MF_00082">
    <property type="entry name" value="ArgB"/>
    <property type="match status" value="1"/>
</dbReference>
<comment type="similarity">
    <text evidence="9">Belongs to the acetylglutamate kinase family. ArgB subfamily.</text>
</comment>
<evidence type="ECO:0000256" key="9">
    <source>
        <dbReference type="HAMAP-Rule" id="MF_00082"/>
    </source>
</evidence>
<feature type="binding site" evidence="9">
    <location>
        <begin position="42"/>
        <end position="43"/>
    </location>
    <ligand>
        <name>substrate</name>
    </ligand>
</feature>
<dbReference type="PANTHER" id="PTHR23342:SF0">
    <property type="entry name" value="N-ACETYLGLUTAMATE SYNTHASE, MITOCHONDRIAL"/>
    <property type="match status" value="1"/>
</dbReference>